<keyword evidence="2" id="KW-1185">Reference proteome</keyword>
<proteinExistence type="predicted"/>
<dbReference type="EMBL" id="MU151167">
    <property type="protein sequence ID" value="KAF9448277.1"/>
    <property type="molecule type" value="Genomic_DNA"/>
</dbReference>
<reference evidence="1" key="1">
    <citation type="submission" date="2020-11" db="EMBL/GenBank/DDBJ databases">
        <authorList>
            <consortium name="DOE Joint Genome Institute"/>
            <person name="Ahrendt S."/>
            <person name="Riley R."/>
            <person name="Andreopoulos W."/>
            <person name="Labutti K."/>
            <person name="Pangilinan J."/>
            <person name="Ruiz-Duenas F.J."/>
            <person name="Barrasa J.M."/>
            <person name="Sanchez-Garcia M."/>
            <person name="Camarero S."/>
            <person name="Miyauchi S."/>
            <person name="Serrano A."/>
            <person name="Linde D."/>
            <person name="Babiker R."/>
            <person name="Drula E."/>
            <person name="Ayuso-Fernandez I."/>
            <person name="Pacheco R."/>
            <person name="Padilla G."/>
            <person name="Ferreira P."/>
            <person name="Barriuso J."/>
            <person name="Kellner H."/>
            <person name="Castanera R."/>
            <person name="Alfaro M."/>
            <person name="Ramirez L."/>
            <person name="Pisabarro A.G."/>
            <person name="Kuo A."/>
            <person name="Tritt A."/>
            <person name="Lipzen A."/>
            <person name="He G."/>
            <person name="Yan M."/>
            <person name="Ng V."/>
            <person name="Cullen D."/>
            <person name="Martin F."/>
            <person name="Rosso M.-N."/>
            <person name="Henrissat B."/>
            <person name="Hibbett D."/>
            <person name="Martinez A.T."/>
            <person name="Grigoriev I.V."/>
        </authorList>
    </citation>
    <scope>NUCLEOTIDE SEQUENCE</scope>
    <source>
        <strain evidence="1">MF-IS2</strain>
    </source>
</reference>
<organism evidence="1 2">
    <name type="scientific">Macrolepiota fuliginosa MF-IS2</name>
    <dbReference type="NCBI Taxonomy" id="1400762"/>
    <lineage>
        <taxon>Eukaryota</taxon>
        <taxon>Fungi</taxon>
        <taxon>Dikarya</taxon>
        <taxon>Basidiomycota</taxon>
        <taxon>Agaricomycotina</taxon>
        <taxon>Agaricomycetes</taxon>
        <taxon>Agaricomycetidae</taxon>
        <taxon>Agaricales</taxon>
        <taxon>Agaricineae</taxon>
        <taxon>Agaricaceae</taxon>
        <taxon>Macrolepiota</taxon>
    </lineage>
</organism>
<name>A0A9P5XBE9_9AGAR</name>
<sequence>MTSQQRQSQTIPLGLLQPRSFQKPSSGRALLVFLLCFEWSPDVVIAIICGRYIATCAVKACGLKAHAHKCGFVHTIWFAASIGLAMPG</sequence>
<gene>
    <name evidence="1" type="ORF">P691DRAFT_801042</name>
</gene>
<comment type="caution">
    <text evidence="1">The sequence shown here is derived from an EMBL/GenBank/DDBJ whole genome shotgun (WGS) entry which is preliminary data.</text>
</comment>
<evidence type="ECO:0000313" key="2">
    <source>
        <dbReference type="Proteomes" id="UP000807342"/>
    </source>
</evidence>
<dbReference type="Proteomes" id="UP000807342">
    <property type="component" value="Unassembled WGS sequence"/>
</dbReference>
<dbReference type="AlphaFoldDB" id="A0A9P5XBE9"/>
<protein>
    <submittedName>
        <fullName evidence="1">Uncharacterized protein</fullName>
    </submittedName>
</protein>
<evidence type="ECO:0000313" key="1">
    <source>
        <dbReference type="EMBL" id="KAF9448277.1"/>
    </source>
</evidence>
<accession>A0A9P5XBE9</accession>